<keyword evidence="1 4" id="KW-0808">Transferase</keyword>
<dbReference type="Gene3D" id="3.40.50.2000">
    <property type="entry name" value="Glycogen Phosphorylase B"/>
    <property type="match status" value="2"/>
</dbReference>
<sequence>MVPHRPCQEKRFHDLYSNAMEGESLSKPKTGGSKKVFIDLAPFVTASAFQGIGRYLRELLGAFGKLDPAHWKDLEAVGLDTQSWPWKTVKIEELLKENGVPKVTAPIPAKSTWRHRMAGRYLKALGCACYHQPEPHHTPIFAGVPLVLSIHDIIPIEFPHLYSRKAPRIRLCINLALMKFRTLSASHIITGSQYVKEQLQRRFQVPPAKISVAYYGVDLNRFHPHTALEEERRVARDYNINGPYFLYVGTADPRKNLGFLLEAMAASQTEIPLLVAGRIHDLHRPQLQAKLQQLQLGNKVRFLGYVAEDDLPALYRHSLALLFPSLSEGFGLPVVEAMACGTPVVAFANSSIPEVAGDAAWLVPTNDLPAFVEAMKVLAVNHEKRQELVAKGLERAKVFTWENTARAVLSVYRRVLGLPQ</sequence>
<gene>
    <name evidence="4" type="ORF">ENP06_04940</name>
</gene>
<protein>
    <submittedName>
        <fullName evidence="4">Glycosyltransferase family 1 protein</fullName>
    </submittedName>
</protein>
<evidence type="ECO:0000259" key="3">
    <source>
        <dbReference type="Pfam" id="PF13439"/>
    </source>
</evidence>
<dbReference type="PANTHER" id="PTHR46401">
    <property type="entry name" value="GLYCOSYLTRANSFERASE WBBK-RELATED"/>
    <property type="match status" value="1"/>
</dbReference>
<reference evidence="4" key="1">
    <citation type="journal article" date="2020" name="mSystems">
        <title>Genome- and Community-Level Interaction Insights into Carbon Utilization and Element Cycling Functions of Hydrothermarchaeota in Hydrothermal Sediment.</title>
        <authorList>
            <person name="Zhou Z."/>
            <person name="Liu Y."/>
            <person name="Xu W."/>
            <person name="Pan J."/>
            <person name="Luo Z.H."/>
            <person name="Li M."/>
        </authorList>
    </citation>
    <scope>NUCLEOTIDE SEQUENCE [LARGE SCALE GENOMIC DNA]</scope>
    <source>
        <strain evidence="4">SpSt-186</strain>
    </source>
</reference>
<dbReference type="AlphaFoldDB" id="A0A7V1ZIK4"/>
<evidence type="ECO:0000259" key="2">
    <source>
        <dbReference type="Pfam" id="PF00534"/>
    </source>
</evidence>
<evidence type="ECO:0000313" key="4">
    <source>
        <dbReference type="EMBL" id="HEQ88741.1"/>
    </source>
</evidence>
<evidence type="ECO:0000256" key="1">
    <source>
        <dbReference type="ARBA" id="ARBA00022679"/>
    </source>
</evidence>
<dbReference type="PANTHER" id="PTHR46401:SF2">
    <property type="entry name" value="GLYCOSYLTRANSFERASE WBBK-RELATED"/>
    <property type="match status" value="1"/>
</dbReference>
<comment type="caution">
    <text evidence="4">The sequence shown here is derived from an EMBL/GenBank/DDBJ whole genome shotgun (WGS) entry which is preliminary data.</text>
</comment>
<accession>A0A7V1ZIK4</accession>
<proteinExistence type="predicted"/>
<dbReference type="CDD" id="cd03809">
    <property type="entry name" value="GT4_MtfB-like"/>
    <property type="match status" value="1"/>
</dbReference>
<feature type="domain" description="Glycosyltransferase subfamily 4-like N-terminal" evidence="3">
    <location>
        <begin position="100"/>
        <end position="221"/>
    </location>
</feature>
<dbReference type="InterPro" id="IPR028098">
    <property type="entry name" value="Glyco_trans_4-like_N"/>
</dbReference>
<dbReference type="Pfam" id="PF00534">
    <property type="entry name" value="Glycos_transf_1"/>
    <property type="match status" value="1"/>
</dbReference>
<dbReference type="FunFam" id="3.40.50.2000:FF:000119">
    <property type="entry name" value="Glycosyl transferase group 1"/>
    <property type="match status" value="1"/>
</dbReference>
<name>A0A7V1ZIK4_9BACT</name>
<dbReference type="EMBL" id="DSHW01000373">
    <property type="protein sequence ID" value="HEQ88741.1"/>
    <property type="molecule type" value="Genomic_DNA"/>
</dbReference>
<dbReference type="SUPFAM" id="SSF53756">
    <property type="entry name" value="UDP-Glycosyltransferase/glycogen phosphorylase"/>
    <property type="match status" value="1"/>
</dbReference>
<feature type="domain" description="Glycosyl transferase family 1" evidence="2">
    <location>
        <begin position="241"/>
        <end position="392"/>
    </location>
</feature>
<dbReference type="GO" id="GO:0016757">
    <property type="term" value="F:glycosyltransferase activity"/>
    <property type="evidence" value="ECO:0007669"/>
    <property type="project" value="InterPro"/>
</dbReference>
<dbReference type="InterPro" id="IPR001296">
    <property type="entry name" value="Glyco_trans_1"/>
</dbReference>
<dbReference type="Pfam" id="PF13439">
    <property type="entry name" value="Glyco_transf_4"/>
    <property type="match status" value="1"/>
</dbReference>
<organism evidence="4">
    <name type="scientific">Thermoanaerobaculum aquaticum</name>
    <dbReference type="NCBI Taxonomy" id="1312852"/>
    <lineage>
        <taxon>Bacteria</taxon>
        <taxon>Pseudomonadati</taxon>
        <taxon>Acidobacteriota</taxon>
        <taxon>Thermoanaerobaculia</taxon>
        <taxon>Thermoanaerobaculales</taxon>
        <taxon>Thermoanaerobaculaceae</taxon>
        <taxon>Thermoanaerobaculum</taxon>
    </lineage>
</organism>